<sequence length="84" mass="10058">MFLRIASNFIRQPIMMKQITKQLTFLPMTTIFNNHKLLIYNLSQLRTELLQIEEQNDDDDLLQKLSLYRVDRKRSPFSGKTQIN</sequence>
<comment type="caution">
    <text evidence="1">The sequence shown here is derived from an EMBL/GenBank/DDBJ whole genome shotgun (WGS) entry which is preliminary data.</text>
</comment>
<dbReference type="Proteomes" id="UP000688137">
    <property type="component" value="Unassembled WGS sequence"/>
</dbReference>
<gene>
    <name evidence="1" type="ORF">PPRIM_AZ9-3.1.T0920029</name>
</gene>
<dbReference type="OMA" id="NHKLLIH"/>
<evidence type="ECO:0000313" key="1">
    <source>
        <dbReference type="EMBL" id="CAD8092918.1"/>
    </source>
</evidence>
<keyword evidence="2" id="KW-1185">Reference proteome</keyword>
<organism evidence="1 2">
    <name type="scientific">Paramecium primaurelia</name>
    <dbReference type="NCBI Taxonomy" id="5886"/>
    <lineage>
        <taxon>Eukaryota</taxon>
        <taxon>Sar</taxon>
        <taxon>Alveolata</taxon>
        <taxon>Ciliophora</taxon>
        <taxon>Intramacronucleata</taxon>
        <taxon>Oligohymenophorea</taxon>
        <taxon>Peniculida</taxon>
        <taxon>Parameciidae</taxon>
        <taxon>Paramecium</taxon>
    </lineage>
</organism>
<proteinExistence type="predicted"/>
<dbReference type="AlphaFoldDB" id="A0A8S1NJR6"/>
<accession>A0A8S1NJR6</accession>
<dbReference type="EMBL" id="CAJJDM010000095">
    <property type="protein sequence ID" value="CAD8092918.1"/>
    <property type="molecule type" value="Genomic_DNA"/>
</dbReference>
<name>A0A8S1NJR6_PARPR</name>
<protein>
    <submittedName>
        <fullName evidence="1">Uncharacterized protein</fullName>
    </submittedName>
</protein>
<reference evidence="1" key="1">
    <citation type="submission" date="2021-01" db="EMBL/GenBank/DDBJ databases">
        <authorList>
            <consortium name="Genoscope - CEA"/>
            <person name="William W."/>
        </authorList>
    </citation>
    <scope>NUCLEOTIDE SEQUENCE</scope>
</reference>
<evidence type="ECO:0000313" key="2">
    <source>
        <dbReference type="Proteomes" id="UP000688137"/>
    </source>
</evidence>